<feature type="region of interest" description="Disordered" evidence="1">
    <location>
        <begin position="117"/>
        <end position="145"/>
    </location>
</feature>
<accession>A0ABP6PJ74</accession>
<organism evidence="3 4">
    <name type="scientific">Blastococcus jejuensis</name>
    <dbReference type="NCBI Taxonomy" id="351224"/>
    <lineage>
        <taxon>Bacteria</taxon>
        <taxon>Bacillati</taxon>
        <taxon>Actinomycetota</taxon>
        <taxon>Actinomycetes</taxon>
        <taxon>Geodermatophilales</taxon>
        <taxon>Geodermatophilaceae</taxon>
        <taxon>Blastococcus</taxon>
    </lineage>
</organism>
<dbReference type="InterPro" id="IPR036513">
    <property type="entry name" value="STAS_dom_sf"/>
</dbReference>
<protein>
    <recommendedName>
        <fullName evidence="2">STAS domain-containing protein</fullName>
    </recommendedName>
</protein>
<comment type="caution">
    <text evidence="3">The sequence shown here is derived from an EMBL/GenBank/DDBJ whole genome shotgun (WGS) entry which is preliminary data.</text>
</comment>
<keyword evidence="4" id="KW-1185">Reference proteome</keyword>
<dbReference type="SUPFAM" id="SSF52091">
    <property type="entry name" value="SpoIIaa-like"/>
    <property type="match status" value="1"/>
</dbReference>
<reference evidence="4" key="1">
    <citation type="journal article" date="2019" name="Int. J. Syst. Evol. Microbiol.">
        <title>The Global Catalogue of Microorganisms (GCM) 10K type strain sequencing project: providing services to taxonomists for standard genome sequencing and annotation.</title>
        <authorList>
            <consortium name="The Broad Institute Genomics Platform"/>
            <consortium name="The Broad Institute Genome Sequencing Center for Infectious Disease"/>
            <person name="Wu L."/>
            <person name="Ma J."/>
        </authorList>
    </citation>
    <scope>NUCLEOTIDE SEQUENCE [LARGE SCALE GENOMIC DNA]</scope>
    <source>
        <strain evidence="4">JCM 15614</strain>
    </source>
</reference>
<sequence length="158" mass="16798">MPLLNVALVPAPDQVVVRVTGEADLSTAPLLSDALAQAGVLGTRQVVVDVAGVRFWDLSGLYALTSFTADLAAFRRSCRIVGAPAVTRRLIELAALGDALNLDGPLRELPPSAVARPAVPPVRRPVPEHSAHPRGAGELVPVGGPAIPERRMWRRRDR</sequence>
<evidence type="ECO:0000313" key="3">
    <source>
        <dbReference type="EMBL" id="GAA3180579.1"/>
    </source>
</evidence>
<evidence type="ECO:0000313" key="4">
    <source>
        <dbReference type="Proteomes" id="UP001499924"/>
    </source>
</evidence>
<dbReference type="PROSITE" id="PS50801">
    <property type="entry name" value="STAS"/>
    <property type="match status" value="1"/>
</dbReference>
<dbReference type="Proteomes" id="UP001499924">
    <property type="component" value="Unassembled WGS sequence"/>
</dbReference>
<feature type="domain" description="STAS" evidence="2">
    <location>
        <begin position="4"/>
        <end position="122"/>
    </location>
</feature>
<gene>
    <name evidence="3" type="ORF">GCM10010531_38370</name>
</gene>
<name>A0ABP6PJ74_9ACTN</name>
<dbReference type="EMBL" id="BAAAVV010000012">
    <property type="protein sequence ID" value="GAA3180579.1"/>
    <property type="molecule type" value="Genomic_DNA"/>
</dbReference>
<dbReference type="Gene3D" id="3.30.750.24">
    <property type="entry name" value="STAS domain"/>
    <property type="match status" value="1"/>
</dbReference>
<evidence type="ECO:0000256" key="1">
    <source>
        <dbReference type="SAM" id="MobiDB-lite"/>
    </source>
</evidence>
<dbReference type="InterPro" id="IPR002645">
    <property type="entry name" value="STAS_dom"/>
</dbReference>
<dbReference type="CDD" id="cd07043">
    <property type="entry name" value="STAS_anti-anti-sigma_factors"/>
    <property type="match status" value="1"/>
</dbReference>
<proteinExistence type="predicted"/>
<dbReference type="InterPro" id="IPR058548">
    <property type="entry name" value="MlaB-like_STAS"/>
</dbReference>
<evidence type="ECO:0000259" key="2">
    <source>
        <dbReference type="PROSITE" id="PS50801"/>
    </source>
</evidence>
<dbReference type="Pfam" id="PF13466">
    <property type="entry name" value="STAS_2"/>
    <property type="match status" value="1"/>
</dbReference>